<accession>A0AAN6LSN8</accession>
<evidence type="ECO:0000256" key="5">
    <source>
        <dbReference type="ARBA" id="ARBA00023002"/>
    </source>
</evidence>
<dbReference type="Gene3D" id="1.10.630.10">
    <property type="entry name" value="Cytochrome P450"/>
    <property type="match status" value="1"/>
</dbReference>
<dbReference type="PROSITE" id="PS00086">
    <property type="entry name" value="CYTOCHROME_P450"/>
    <property type="match status" value="1"/>
</dbReference>
<comment type="cofactor">
    <cofactor evidence="1">
        <name>heme</name>
        <dbReference type="ChEBI" id="CHEBI:30413"/>
    </cofactor>
</comment>
<dbReference type="InterPro" id="IPR017972">
    <property type="entry name" value="Cyt_P450_CS"/>
</dbReference>
<evidence type="ECO:0000256" key="6">
    <source>
        <dbReference type="ARBA" id="ARBA00023004"/>
    </source>
</evidence>
<gene>
    <name evidence="10" type="ORF">GRF29_164g1599656</name>
</gene>
<evidence type="ECO:0000256" key="3">
    <source>
        <dbReference type="ARBA" id="ARBA00022617"/>
    </source>
</evidence>
<keyword evidence="4 8" id="KW-0479">Metal-binding</keyword>
<evidence type="ECO:0000256" key="2">
    <source>
        <dbReference type="ARBA" id="ARBA00010617"/>
    </source>
</evidence>
<dbReference type="InterPro" id="IPR036396">
    <property type="entry name" value="Cyt_P450_sf"/>
</dbReference>
<dbReference type="EMBL" id="WVTA01000015">
    <property type="protein sequence ID" value="KAK3202065.1"/>
    <property type="molecule type" value="Genomic_DNA"/>
</dbReference>
<dbReference type="InterPro" id="IPR050121">
    <property type="entry name" value="Cytochrome_P450_monoxygenase"/>
</dbReference>
<keyword evidence="11" id="KW-1185">Reference proteome</keyword>
<feature type="transmembrane region" description="Helical" evidence="9">
    <location>
        <begin position="403"/>
        <end position="421"/>
    </location>
</feature>
<name>A0AAN6LSN8_9PLEO</name>
<evidence type="ECO:0000256" key="8">
    <source>
        <dbReference type="RuleBase" id="RU000461"/>
    </source>
</evidence>
<keyword evidence="9" id="KW-1133">Transmembrane helix</keyword>
<evidence type="ECO:0000256" key="1">
    <source>
        <dbReference type="ARBA" id="ARBA00001971"/>
    </source>
</evidence>
<evidence type="ECO:0000256" key="4">
    <source>
        <dbReference type="ARBA" id="ARBA00022723"/>
    </source>
</evidence>
<evidence type="ECO:0000256" key="9">
    <source>
        <dbReference type="SAM" id="Phobius"/>
    </source>
</evidence>
<dbReference type="GO" id="GO:0005506">
    <property type="term" value="F:iron ion binding"/>
    <property type="evidence" value="ECO:0007669"/>
    <property type="project" value="InterPro"/>
</dbReference>
<organism evidence="10 11">
    <name type="scientific">Pseudopithomyces chartarum</name>
    <dbReference type="NCBI Taxonomy" id="1892770"/>
    <lineage>
        <taxon>Eukaryota</taxon>
        <taxon>Fungi</taxon>
        <taxon>Dikarya</taxon>
        <taxon>Ascomycota</taxon>
        <taxon>Pezizomycotina</taxon>
        <taxon>Dothideomycetes</taxon>
        <taxon>Pleosporomycetidae</taxon>
        <taxon>Pleosporales</taxon>
        <taxon>Massarineae</taxon>
        <taxon>Didymosphaeriaceae</taxon>
        <taxon>Pseudopithomyces</taxon>
    </lineage>
</organism>
<comment type="caution">
    <text evidence="10">The sequence shown here is derived from an EMBL/GenBank/DDBJ whole genome shotgun (WGS) entry which is preliminary data.</text>
</comment>
<dbReference type="SUPFAM" id="SSF48264">
    <property type="entry name" value="Cytochrome P450"/>
    <property type="match status" value="1"/>
</dbReference>
<reference evidence="10 11" key="1">
    <citation type="submission" date="2021-02" db="EMBL/GenBank/DDBJ databases">
        <title>Genome assembly of Pseudopithomyces chartarum.</title>
        <authorList>
            <person name="Jauregui R."/>
            <person name="Singh J."/>
            <person name="Voisey C."/>
        </authorList>
    </citation>
    <scope>NUCLEOTIDE SEQUENCE [LARGE SCALE GENOMIC DNA]</scope>
    <source>
        <strain evidence="10 11">AGR01</strain>
    </source>
</reference>
<dbReference type="InterPro" id="IPR001128">
    <property type="entry name" value="Cyt_P450"/>
</dbReference>
<keyword evidence="3 8" id="KW-0349">Heme</keyword>
<evidence type="ECO:0000256" key="7">
    <source>
        <dbReference type="ARBA" id="ARBA00023033"/>
    </source>
</evidence>
<protein>
    <recommendedName>
        <fullName evidence="12">Cytochrome P450</fullName>
    </recommendedName>
</protein>
<evidence type="ECO:0000313" key="11">
    <source>
        <dbReference type="Proteomes" id="UP001280581"/>
    </source>
</evidence>
<dbReference type="AlphaFoldDB" id="A0AAN6LSN8"/>
<evidence type="ECO:0008006" key="12">
    <source>
        <dbReference type="Google" id="ProtNLM"/>
    </source>
</evidence>
<keyword evidence="7 8" id="KW-0503">Monooxygenase</keyword>
<dbReference type="Pfam" id="PF00067">
    <property type="entry name" value="p450"/>
    <property type="match status" value="1"/>
</dbReference>
<evidence type="ECO:0000313" key="10">
    <source>
        <dbReference type="EMBL" id="KAK3202065.1"/>
    </source>
</evidence>
<sequence>MFSSYSVAHYIVFMGAFLFMIISGVIIQILVFHRFSKVPGPSLGKVTNLYSAWHSWRGTMYLDIQRYHQRYGDKIRYSPNQILSFQPPDMTAIYAHGKLFRKSKGYVTMLPLLDGWSTMTSIDKTLHRNLRRVFRAGVTAENLVRYEPAILRNLMVYFSQLTRTKYDEGRSTAADMRGWTLHTHEKKMGLWEQLPILNDLGTSKFVGWVLPLLYPKADQFASWFQSFLGKAHANNATQSNGIFGPVIQSGHENLEKPGNNWANMIGEGAFSTFSSADAYGMMISGFLHYLSHYPRVYERLSGESLVYLHAVIDEVMRLLPPVCGVHWRECERNDIVIGEAQINVPVGTDVGMSVFTLFRDSRICCNPVCFWPERWIEVTLPEKEQLLARTMFAPFSIGPRNCAGAYVTIMIASIAYVYILVNYDFRLGRNEQETAPHVGSNTPDEIGSDKELVFESHYSIAS</sequence>
<dbReference type="GO" id="GO:0004497">
    <property type="term" value="F:monooxygenase activity"/>
    <property type="evidence" value="ECO:0007669"/>
    <property type="project" value="UniProtKB-KW"/>
</dbReference>
<dbReference type="Proteomes" id="UP001280581">
    <property type="component" value="Unassembled WGS sequence"/>
</dbReference>
<dbReference type="GO" id="GO:0016705">
    <property type="term" value="F:oxidoreductase activity, acting on paired donors, with incorporation or reduction of molecular oxygen"/>
    <property type="evidence" value="ECO:0007669"/>
    <property type="project" value="InterPro"/>
</dbReference>
<dbReference type="PANTHER" id="PTHR24305">
    <property type="entry name" value="CYTOCHROME P450"/>
    <property type="match status" value="1"/>
</dbReference>
<proteinExistence type="inferred from homology"/>
<comment type="similarity">
    <text evidence="2 8">Belongs to the cytochrome P450 family.</text>
</comment>
<feature type="transmembrane region" description="Helical" evidence="9">
    <location>
        <begin position="7"/>
        <end position="32"/>
    </location>
</feature>
<keyword evidence="5 8" id="KW-0560">Oxidoreductase</keyword>
<keyword evidence="6 8" id="KW-0408">Iron</keyword>
<dbReference type="PANTHER" id="PTHR24305:SF237">
    <property type="entry name" value="CYTOCHROME P450 MONOOXYGENASE ATNE-RELATED"/>
    <property type="match status" value="1"/>
</dbReference>
<keyword evidence="9" id="KW-0812">Transmembrane</keyword>
<keyword evidence="9" id="KW-0472">Membrane</keyword>
<dbReference type="GO" id="GO:0020037">
    <property type="term" value="F:heme binding"/>
    <property type="evidence" value="ECO:0007669"/>
    <property type="project" value="InterPro"/>
</dbReference>